<sequence length="155" mass="16485">MDPNDIHLDNEGVNYTLTRMMMDQLTLPPGRESVGEAASNIAATSTPTGVTDRSHSAQSTSVMDPRIKVWGVELLLERIGQNLGITLPSTSTVTTLLTSIYASYESKFTCTTTTAAPSSSSINDPSSTSNNDPSWFLISGLGRSKTSSALNVVNI</sequence>
<accession>A0ACC0NPR5</accession>
<dbReference type="EMBL" id="CM046392">
    <property type="protein sequence ID" value="KAI8555378.1"/>
    <property type="molecule type" value="Genomic_DNA"/>
</dbReference>
<proteinExistence type="predicted"/>
<gene>
    <name evidence="1" type="ORF">RHMOL_Rhmol05G0170300</name>
</gene>
<protein>
    <submittedName>
        <fullName evidence="1">Uncharacterized protein</fullName>
    </submittedName>
</protein>
<organism evidence="1 2">
    <name type="scientific">Rhododendron molle</name>
    <name type="common">Chinese azalea</name>
    <name type="synonym">Azalea mollis</name>
    <dbReference type="NCBI Taxonomy" id="49168"/>
    <lineage>
        <taxon>Eukaryota</taxon>
        <taxon>Viridiplantae</taxon>
        <taxon>Streptophyta</taxon>
        <taxon>Embryophyta</taxon>
        <taxon>Tracheophyta</taxon>
        <taxon>Spermatophyta</taxon>
        <taxon>Magnoliopsida</taxon>
        <taxon>eudicotyledons</taxon>
        <taxon>Gunneridae</taxon>
        <taxon>Pentapetalae</taxon>
        <taxon>asterids</taxon>
        <taxon>Ericales</taxon>
        <taxon>Ericaceae</taxon>
        <taxon>Ericoideae</taxon>
        <taxon>Rhodoreae</taxon>
        <taxon>Rhododendron</taxon>
    </lineage>
</organism>
<keyword evidence="2" id="KW-1185">Reference proteome</keyword>
<comment type="caution">
    <text evidence="1">The sequence shown here is derived from an EMBL/GenBank/DDBJ whole genome shotgun (WGS) entry which is preliminary data.</text>
</comment>
<evidence type="ECO:0000313" key="2">
    <source>
        <dbReference type="Proteomes" id="UP001062846"/>
    </source>
</evidence>
<reference evidence="1" key="1">
    <citation type="submission" date="2022-02" db="EMBL/GenBank/DDBJ databases">
        <title>Plant Genome Project.</title>
        <authorList>
            <person name="Zhang R.-G."/>
        </authorList>
    </citation>
    <scope>NUCLEOTIDE SEQUENCE</scope>
    <source>
        <strain evidence="1">AT1</strain>
    </source>
</reference>
<name>A0ACC0NPR5_RHOML</name>
<dbReference type="Proteomes" id="UP001062846">
    <property type="component" value="Chromosome 5"/>
</dbReference>
<evidence type="ECO:0000313" key="1">
    <source>
        <dbReference type="EMBL" id="KAI8555378.1"/>
    </source>
</evidence>